<organism evidence="1 2">
    <name type="scientific">Mytilus coruscus</name>
    <name type="common">Sea mussel</name>
    <dbReference type="NCBI Taxonomy" id="42192"/>
    <lineage>
        <taxon>Eukaryota</taxon>
        <taxon>Metazoa</taxon>
        <taxon>Spiralia</taxon>
        <taxon>Lophotrochozoa</taxon>
        <taxon>Mollusca</taxon>
        <taxon>Bivalvia</taxon>
        <taxon>Autobranchia</taxon>
        <taxon>Pteriomorphia</taxon>
        <taxon>Mytilida</taxon>
        <taxon>Mytiloidea</taxon>
        <taxon>Mytilidae</taxon>
        <taxon>Mytilinae</taxon>
        <taxon>Mytilus</taxon>
    </lineage>
</organism>
<protein>
    <submittedName>
        <fullName evidence="1">Uncharacterized protein</fullName>
    </submittedName>
</protein>
<dbReference type="Proteomes" id="UP000507470">
    <property type="component" value="Unassembled WGS sequence"/>
</dbReference>
<gene>
    <name evidence="1" type="ORF">MCOR_52587</name>
</gene>
<accession>A0A6J8EKV0</accession>
<dbReference type="AlphaFoldDB" id="A0A6J8EKV0"/>
<name>A0A6J8EKV0_MYTCO</name>
<evidence type="ECO:0000313" key="1">
    <source>
        <dbReference type="EMBL" id="CAC5420362.1"/>
    </source>
</evidence>
<reference evidence="1 2" key="1">
    <citation type="submission" date="2020-06" db="EMBL/GenBank/DDBJ databases">
        <authorList>
            <person name="Li R."/>
            <person name="Bekaert M."/>
        </authorList>
    </citation>
    <scope>NUCLEOTIDE SEQUENCE [LARGE SCALE GENOMIC DNA]</scope>
    <source>
        <strain evidence="2">wild</strain>
    </source>
</reference>
<keyword evidence="2" id="KW-1185">Reference proteome</keyword>
<proteinExistence type="predicted"/>
<evidence type="ECO:0000313" key="2">
    <source>
        <dbReference type="Proteomes" id="UP000507470"/>
    </source>
</evidence>
<sequence>MSSLKLDRHNIIEEMQKARHAIHEHFDSLEGELMKELARVEDNESRKISNILASVERTEKKVVELQMTLAILKQHASYQQTFHFSKHIEHILMDTNSFIQSMHHKNELSDVNISLKMNDFVKIVKKNIIKTGEIVVQTGKIYTALKKRKYKDAKYAELGKIVSELDESSVHITQANVFTLKPAQENE</sequence>
<dbReference type="EMBL" id="CACVKT020009109">
    <property type="protein sequence ID" value="CAC5420362.1"/>
    <property type="molecule type" value="Genomic_DNA"/>
</dbReference>